<dbReference type="GO" id="GO:0032259">
    <property type="term" value="P:methylation"/>
    <property type="evidence" value="ECO:0007669"/>
    <property type="project" value="UniProtKB-KW"/>
</dbReference>
<organism evidence="9 10">
    <name type="scientific">Rhizobium leguminosarum</name>
    <dbReference type="NCBI Taxonomy" id="384"/>
    <lineage>
        <taxon>Bacteria</taxon>
        <taxon>Pseudomonadati</taxon>
        <taxon>Pseudomonadota</taxon>
        <taxon>Alphaproteobacteria</taxon>
        <taxon>Hyphomicrobiales</taxon>
        <taxon>Rhizobiaceae</taxon>
        <taxon>Rhizobium/Agrobacterium group</taxon>
        <taxon>Rhizobium</taxon>
    </lineage>
</organism>
<evidence type="ECO:0000256" key="6">
    <source>
        <dbReference type="PROSITE-ProRule" id="PRU01016"/>
    </source>
</evidence>
<comment type="catalytic activity">
    <reaction evidence="5 8">
        <text>a 2'-deoxycytidine in DNA + S-adenosyl-L-methionine = a 5-methyl-2'-deoxycytidine in DNA + S-adenosyl-L-homocysteine + H(+)</text>
        <dbReference type="Rhea" id="RHEA:13681"/>
        <dbReference type="Rhea" id="RHEA-COMP:11369"/>
        <dbReference type="Rhea" id="RHEA-COMP:11370"/>
        <dbReference type="ChEBI" id="CHEBI:15378"/>
        <dbReference type="ChEBI" id="CHEBI:57856"/>
        <dbReference type="ChEBI" id="CHEBI:59789"/>
        <dbReference type="ChEBI" id="CHEBI:85452"/>
        <dbReference type="ChEBI" id="CHEBI:85454"/>
        <dbReference type="EC" id="2.1.1.37"/>
    </reaction>
</comment>
<evidence type="ECO:0000256" key="7">
    <source>
        <dbReference type="RuleBase" id="RU000416"/>
    </source>
</evidence>
<dbReference type="Gene3D" id="3.40.50.150">
    <property type="entry name" value="Vaccinia Virus protein VP39"/>
    <property type="match status" value="1"/>
</dbReference>
<dbReference type="Gene3D" id="3.90.120.10">
    <property type="entry name" value="DNA Methylase, subunit A, domain 2"/>
    <property type="match status" value="1"/>
</dbReference>
<accession>A0AAE2MLF1</accession>
<keyword evidence="3 6" id="KW-0949">S-adenosyl-L-methionine</keyword>
<dbReference type="PRINTS" id="PR00105">
    <property type="entry name" value="C5METTRFRASE"/>
</dbReference>
<keyword evidence="4" id="KW-0680">Restriction system</keyword>
<comment type="similarity">
    <text evidence="6 7">Belongs to the class I-like SAM-binding methyltransferase superfamily. C5-methyltransferase family.</text>
</comment>
<dbReference type="PANTHER" id="PTHR10629">
    <property type="entry name" value="CYTOSINE-SPECIFIC METHYLTRANSFERASE"/>
    <property type="match status" value="1"/>
</dbReference>
<dbReference type="InterPro" id="IPR001525">
    <property type="entry name" value="C5_MeTfrase"/>
</dbReference>
<protein>
    <recommendedName>
        <fullName evidence="8">Cytosine-specific methyltransferase</fullName>
        <ecNumber evidence="8">2.1.1.37</ecNumber>
    </recommendedName>
</protein>
<dbReference type="PANTHER" id="PTHR10629:SF52">
    <property type="entry name" value="DNA (CYTOSINE-5)-METHYLTRANSFERASE 1"/>
    <property type="match status" value="1"/>
</dbReference>
<proteinExistence type="inferred from homology"/>
<dbReference type="InterPro" id="IPR029063">
    <property type="entry name" value="SAM-dependent_MTases_sf"/>
</dbReference>
<evidence type="ECO:0000256" key="4">
    <source>
        <dbReference type="ARBA" id="ARBA00022747"/>
    </source>
</evidence>
<evidence type="ECO:0000256" key="3">
    <source>
        <dbReference type="ARBA" id="ARBA00022691"/>
    </source>
</evidence>
<dbReference type="GO" id="GO:0009307">
    <property type="term" value="P:DNA restriction-modification system"/>
    <property type="evidence" value="ECO:0007669"/>
    <property type="project" value="UniProtKB-KW"/>
</dbReference>
<dbReference type="NCBIfam" id="TIGR00675">
    <property type="entry name" value="dcm"/>
    <property type="match status" value="1"/>
</dbReference>
<sequence>MRAIELFAGCGGLALGLRSAGWKGVFAVERDPMAFETLSANMIEGASPFRSFEEWPTWLPKTNLDIVALLNNSVTREHLKGFRGSIDLVAGGPPCQGFSVGGRRDGEDERNLLVYKMIEFVELVRPRAVLIENVEGIARRFVSKPGEAKTSVADEAIQRLQSLGYVAAHQIINSSEFGVPQARKRVAIVALLTDEYSQRELTDALKIELAHAAVAVKKKHGLPADRPVTVREAIDDLADNVRIPCPDSAGYDAGIYGPAQSSYAKLMRAGLPKAAVPNSHRFTKHGPGVQALYELAHRTQPNGRLSKEFLLSAGTKKDKKVLLDPEAVVQTITTHPDEYIHYAYPRNITVREMARLQSFPDRFTFHGRYTINGPRRKFDVARCSQVGNAVPPLMGEGLGIAVAKLIQRFALPNRAKREIDATEMSGARL</sequence>
<keyword evidence="1 6" id="KW-0489">Methyltransferase</keyword>
<dbReference type="AlphaFoldDB" id="A0AAE2MLF1"/>
<comment type="caution">
    <text evidence="9">The sequence shown here is derived from an EMBL/GenBank/DDBJ whole genome shotgun (WGS) entry which is preliminary data.</text>
</comment>
<dbReference type="GO" id="GO:0003886">
    <property type="term" value="F:DNA (cytosine-5-)-methyltransferase activity"/>
    <property type="evidence" value="ECO:0007669"/>
    <property type="project" value="UniProtKB-EC"/>
</dbReference>
<dbReference type="EMBL" id="JACIGO010000003">
    <property type="protein sequence ID" value="MBB4291441.1"/>
    <property type="molecule type" value="Genomic_DNA"/>
</dbReference>
<evidence type="ECO:0000313" key="10">
    <source>
        <dbReference type="Proteomes" id="UP000538507"/>
    </source>
</evidence>
<feature type="active site" evidence="6">
    <location>
        <position position="95"/>
    </location>
</feature>
<reference evidence="9 10" key="1">
    <citation type="submission" date="2020-08" db="EMBL/GenBank/DDBJ databases">
        <title>Genomic Encyclopedia of Type Strains, Phase IV (KMG-V): Genome sequencing to study the core and pangenomes of soil and plant-associated prokaryotes.</title>
        <authorList>
            <person name="Whitman W."/>
        </authorList>
    </citation>
    <scope>NUCLEOTIDE SEQUENCE [LARGE SCALE GENOMIC DNA]</scope>
    <source>
        <strain evidence="9 10">SEMIA 415</strain>
    </source>
</reference>
<dbReference type="RefSeq" id="WP_183608260.1">
    <property type="nucleotide sequence ID" value="NZ_JACHAZ010000001.1"/>
</dbReference>
<dbReference type="Proteomes" id="UP000538507">
    <property type="component" value="Unassembled WGS sequence"/>
</dbReference>
<dbReference type="SUPFAM" id="SSF53335">
    <property type="entry name" value="S-adenosyl-L-methionine-dependent methyltransferases"/>
    <property type="match status" value="1"/>
</dbReference>
<gene>
    <name evidence="9" type="ORF">GGE16_003500</name>
</gene>
<dbReference type="InterPro" id="IPR050390">
    <property type="entry name" value="C5-Methyltransferase"/>
</dbReference>
<evidence type="ECO:0000256" key="2">
    <source>
        <dbReference type="ARBA" id="ARBA00022679"/>
    </source>
</evidence>
<dbReference type="EC" id="2.1.1.37" evidence="8"/>
<evidence type="ECO:0000256" key="8">
    <source>
        <dbReference type="RuleBase" id="RU000417"/>
    </source>
</evidence>
<evidence type="ECO:0000256" key="5">
    <source>
        <dbReference type="ARBA" id="ARBA00047422"/>
    </source>
</evidence>
<dbReference type="InterPro" id="IPR018117">
    <property type="entry name" value="C5_DNA_meth_AS"/>
</dbReference>
<name>A0AAE2MLF1_RHILE</name>
<evidence type="ECO:0000313" key="9">
    <source>
        <dbReference type="EMBL" id="MBB4291441.1"/>
    </source>
</evidence>
<evidence type="ECO:0000256" key="1">
    <source>
        <dbReference type="ARBA" id="ARBA00022603"/>
    </source>
</evidence>
<dbReference type="PROSITE" id="PS00094">
    <property type="entry name" value="C5_MTASE_1"/>
    <property type="match status" value="1"/>
</dbReference>
<keyword evidence="2 6" id="KW-0808">Transferase</keyword>
<dbReference type="PROSITE" id="PS51679">
    <property type="entry name" value="SAM_MT_C5"/>
    <property type="match status" value="1"/>
</dbReference>
<dbReference type="Pfam" id="PF00145">
    <property type="entry name" value="DNA_methylase"/>
    <property type="match status" value="1"/>
</dbReference>